<organism evidence="1 2">
    <name type="scientific">Phytoactinopolyspora alkaliphila</name>
    <dbReference type="NCBI Taxonomy" id="1783498"/>
    <lineage>
        <taxon>Bacteria</taxon>
        <taxon>Bacillati</taxon>
        <taxon>Actinomycetota</taxon>
        <taxon>Actinomycetes</taxon>
        <taxon>Jiangellales</taxon>
        <taxon>Jiangellaceae</taxon>
        <taxon>Phytoactinopolyspora</taxon>
    </lineage>
</organism>
<name>A0A6N9YI68_9ACTN</name>
<dbReference type="RefSeq" id="WP_163816582.1">
    <property type="nucleotide sequence ID" value="NZ_JAAGOB010000002.1"/>
</dbReference>
<proteinExistence type="predicted"/>
<keyword evidence="2" id="KW-1185">Reference proteome</keyword>
<dbReference type="Proteomes" id="UP000469185">
    <property type="component" value="Unassembled WGS sequence"/>
</dbReference>
<comment type="caution">
    <text evidence="1">The sequence shown here is derived from an EMBL/GenBank/DDBJ whole genome shotgun (WGS) entry which is preliminary data.</text>
</comment>
<evidence type="ECO:0000313" key="1">
    <source>
        <dbReference type="EMBL" id="NED94647.1"/>
    </source>
</evidence>
<dbReference type="InterPro" id="IPR013324">
    <property type="entry name" value="RNA_pol_sigma_r3/r4-like"/>
</dbReference>
<gene>
    <name evidence="1" type="ORF">G1H11_04915</name>
</gene>
<reference evidence="1 2" key="1">
    <citation type="submission" date="2020-02" db="EMBL/GenBank/DDBJ databases">
        <authorList>
            <person name="Li X.-J."/>
            <person name="Feng X.-M."/>
        </authorList>
    </citation>
    <scope>NUCLEOTIDE SEQUENCE [LARGE SCALE GENOMIC DNA]</scope>
    <source>
        <strain evidence="1 2">CGMCC 4.7225</strain>
    </source>
</reference>
<evidence type="ECO:0000313" key="2">
    <source>
        <dbReference type="Proteomes" id="UP000469185"/>
    </source>
</evidence>
<protein>
    <recommendedName>
        <fullName evidence="3">DNA-binding protein</fullName>
    </recommendedName>
</protein>
<sequence>MRVYVLTVDQRRSRRGRDLVEDALTLMRRQVGDPLLPFERTAGDEFQGVVTDAEDVRRASLALMREGSWSVGIGIGEAEEPLPDSTRSARGPAFVYAREALDAAKKRPHTIAVSGPGDRAQDADALMTLLAALITRRTDAGWEAIDLVEEGLALAEVADRLGVTRQAVGQRLSVALWQQEKDVRPLVVRLLEEAR</sequence>
<evidence type="ECO:0008006" key="3">
    <source>
        <dbReference type="Google" id="ProtNLM"/>
    </source>
</evidence>
<accession>A0A6N9YI68</accession>
<dbReference type="SUPFAM" id="SSF88659">
    <property type="entry name" value="Sigma3 and sigma4 domains of RNA polymerase sigma factors"/>
    <property type="match status" value="1"/>
</dbReference>
<dbReference type="AlphaFoldDB" id="A0A6N9YI68"/>
<dbReference type="EMBL" id="JAAGOB010000002">
    <property type="protein sequence ID" value="NED94647.1"/>
    <property type="molecule type" value="Genomic_DNA"/>
</dbReference>